<feature type="domain" description="CheW-like" evidence="1">
    <location>
        <begin position="36"/>
        <end position="176"/>
    </location>
</feature>
<dbReference type="RefSeq" id="WP_134080846.1">
    <property type="nucleotide sequence ID" value="NZ_SOQX01000001.1"/>
</dbReference>
<dbReference type="EMBL" id="SOQX01000001">
    <property type="protein sequence ID" value="TDY04172.1"/>
    <property type="molecule type" value="Genomic_DNA"/>
</dbReference>
<protein>
    <submittedName>
        <fullName evidence="2">Twitching motility protein PilI</fullName>
    </submittedName>
</protein>
<dbReference type="PANTHER" id="PTHR22617:SF43">
    <property type="entry name" value="PROTEIN PILI"/>
    <property type="match status" value="1"/>
</dbReference>
<sequence>MAAVRSQEPFALLRDIEFRSQQKALGLPQKIEVRRTWSGIGFRLGDQQLVSPTDEVLEILKYPPLTRVPSALSWVKGIANIRGSLVPVMDLKAFLGEEPVKLQRESRVLVIQQGGFTSGLLVDEVLGMRHFFEEERSDQLPAVSTNLATYLNGAFKQGNTVWGIFDMRNLAKSTRFMEVASRG</sequence>
<dbReference type="Pfam" id="PF01584">
    <property type="entry name" value="CheW"/>
    <property type="match status" value="1"/>
</dbReference>
<reference evidence="2 3" key="1">
    <citation type="submission" date="2019-03" db="EMBL/GenBank/DDBJ databases">
        <title>Genomic Encyclopedia of Type Strains, Phase IV (KMG-IV): sequencing the most valuable type-strain genomes for metagenomic binning, comparative biology and taxonomic classification.</title>
        <authorList>
            <person name="Goeker M."/>
        </authorList>
    </citation>
    <scope>NUCLEOTIDE SEQUENCE [LARGE SCALE GENOMIC DNA]</scope>
    <source>
        <strain evidence="2 3">DSM 16326</strain>
    </source>
</reference>
<dbReference type="SUPFAM" id="SSF50341">
    <property type="entry name" value="CheW-like"/>
    <property type="match status" value="1"/>
</dbReference>
<dbReference type="GO" id="GO:0006935">
    <property type="term" value="P:chemotaxis"/>
    <property type="evidence" value="ECO:0007669"/>
    <property type="project" value="InterPro"/>
</dbReference>
<proteinExistence type="predicted"/>
<evidence type="ECO:0000313" key="3">
    <source>
        <dbReference type="Proteomes" id="UP000294914"/>
    </source>
</evidence>
<gene>
    <name evidence="2" type="ORF">EDC23_0544</name>
</gene>
<dbReference type="Gene3D" id="2.30.30.40">
    <property type="entry name" value="SH3 Domains"/>
    <property type="match status" value="1"/>
</dbReference>
<dbReference type="Proteomes" id="UP000294914">
    <property type="component" value="Unassembled WGS sequence"/>
</dbReference>
<organism evidence="2 3">
    <name type="scientific">Thiohalophilus thiocyanatoxydans</name>
    <dbReference type="NCBI Taxonomy" id="381308"/>
    <lineage>
        <taxon>Bacteria</taxon>
        <taxon>Pseudomonadati</taxon>
        <taxon>Pseudomonadota</taxon>
        <taxon>Gammaproteobacteria</taxon>
        <taxon>Thiohalomonadales</taxon>
        <taxon>Thiohalophilaceae</taxon>
        <taxon>Thiohalophilus</taxon>
    </lineage>
</organism>
<evidence type="ECO:0000259" key="1">
    <source>
        <dbReference type="PROSITE" id="PS50851"/>
    </source>
</evidence>
<name>A0A4R8IT01_9GAMM</name>
<dbReference type="PROSITE" id="PS50851">
    <property type="entry name" value="CHEW"/>
    <property type="match status" value="1"/>
</dbReference>
<dbReference type="InterPro" id="IPR002545">
    <property type="entry name" value="CheW-lke_dom"/>
</dbReference>
<accession>A0A4R8IT01</accession>
<dbReference type="SMART" id="SM00260">
    <property type="entry name" value="CheW"/>
    <property type="match status" value="1"/>
</dbReference>
<dbReference type="OrthoDB" id="5298045at2"/>
<dbReference type="InterPro" id="IPR036061">
    <property type="entry name" value="CheW-like_dom_sf"/>
</dbReference>
<evidence type="ECO:0000313" key="2">
    <source>
        <dbReference type="EMBL" id="TDY04172.1"/>
    </source>
</evidence>
<dbReference type="Gene3D" id="2.40.50.180">
    <property type="entry name" value="CheA-289, Domain 4"/>
    <property type="match status" value="1"/>
</dbReference>
<dbReference type="GO" id="GO:0005829">
    <property type="term" value="C:cytosol"/>
    <property type="evidence" value="ECO:0007669"/>
    <property type="project" value="TreeGrafter"/>
</dbReference>
<dbReference type="InterPro" id="IPR039315">
    <property type="entry name" value="CheW"/>
</dbReference>
<dbReference type="PANTHER" id="PTHR22617">
    <property type="entry name" value="CHEMOTAXIS SENSOR HISTIDINE KINASE-RELATED"/>
    <property type="match status" value="1"/>
</dbReference>
<comment type="caution">
    <text evidence="2">The sequence shown here is derived from an EMBL/GenBank/DDBJ whole genome shotgun (WGS) entry which is preliminary data.</text>
</comment>
<keyword evidence="3" id="KW-1185">Reference proteome</keyword>
<dbReference type="GO" id="GO:0007165">
    <property type="term" value="P:signal transduction"/>
    <property type="evidence" value="ECO:0007669"/>
    <property type="project" value="InterPro"/>
</dbReference>
<dbReference type="AlphaFoldDB" id="A0A4R8IT01"/>